<evidence type="ECO:0000259" key="4">
    <source>
        <dbReference type="PROSITE" id="PS50936"/>
    </source>
</evidence>
<comment type="subcellular location">
    <subcellularLocation>
        <location evidence="3">Cytoplasm</location>
    </subcellularLocation>
</comment>
<keyword evidence="3" id="KW-0690">Ribosome biogenesis</keyword>
<evidence type="ECO:0000256" key="1">
    <source>
        <dbReference type="ARBA" id="ARBA00022741"/>
    </source>
</evidence>
<dbReference type="PANTHER" id="PTHR32120">
    <property type="entry name" value="SMALL RIBOSOMAL SUBUNIT BIOGENESIS GTPASE RSGA"/>
    <property type="match status" value="1"/>
</dbReference>
<comment type="function">
    <text evidence="3">One of several proteins that assist in the late maturation steps of the functional core of the 30S ribosomal subunit. Helps release RbfA from mature subunits. May play a role in the assembly of ribosomal proteins into the subunit. Circularly permuted GTPase that catalyzes slow GTP hydrolysis, GTPase activity is stimulated by the 30S ribosomal subunit.</text>
</comment>
<dbReference type="InterPro" id="IPR030378">
    <property type="entry name" value="G_CP_dom"/>
</dbReference>
<dbReference type="InterPro" id="IPR027417">
    <property type="entry name" value="P-loop_NTPase"/>
</dbReference>
<evidence type="ECO:0000256" key="2">
    <source>
        <dbReference type="ARBA" id="ARBA00023134"/>
    </source>
</evidence>
<feature type="domain" description="EngC GTPase" evidence="4">
    <location>
        <begin position="77"/>
        <end position="220"/>
    </location>
</feature>
<keyword evidence="7" id="KW-1185">Reference proteome</keyword>
<gene>
    <name evidence="3 6" type="primary">rsgA</name>
    <name evidence="6" type="ORF">ACFQ1T_09395</name>
</gene>
<dbReference type="EMBL" id="JBHTJW010000002">
    <property type="protein sequence ID" value="MFD0929990.1"/>
    <property type="molecule type" value="Genomic_DNA"/>
</dbReference>
<dbReference type="NCBIfam" id="TIGR00157">
    <property type="entry name" value="ribosome small subunit-dependent GTPase A"/>
    <property type="match status" value="1"/>
</dbReference>
<dbReference type="Gene3D" id="3.40.50.300">
    <property type="entry name" value="P-loop containing nucleotide triphosphate hydrolases"/>
    <property type="match status" value="1"/>
</dbReference>
<sequence>MSHPGLIVAAYGKRYNVELPDGRILSCVTRGKKVDNAAGDRVTVTLTANNEGVIEKTAERTTLLYRSNAYKSKVLAANVTQILIVLATQPSFYEDLLNRCLVAAEAAGIRAVILLNKCDLPNPQALQKLEQYAALGYLTLQLNARQSVEVLKPLLAGHTSVLVGQSGMGKSTIINSLLPEARSKTQEISTTLDSGKHTTTATHLYHLDQDSAIIDSPGLQEFGLYHINETELEYAFVEFRPFIGHCKFNNCTHTHEPDCAILKAVQAGSIPPERLQIFQQIRSENSVQVYG</sequence>
<proteinExistence type="inferred from homology"/>
<dbReference type="Gene3D" id="1.10.40.50">
    <property type="entry name" value="Probable gtpase engc, domain 3"/>
    <property type="match status" value="1"/>
</dbReference>
<comment type="similarity">
    <text evidence="3">Belongs to the TRAFAC class YlqF/YawG GTPase family. RsgA subfamily.</text>
</comment>
<feature type="binding site" evidence="3">
    <location>
        <position position="259"/>
    </location>
    <ligand>
        <name>Zn(2+)</name>
        <dbReference type="ChEBI" id="CHEBI:29105"/>
    </ligand>
</feature>
<evidence type="ECO:0000259" key="5">
    <source>
        <dbReference type="PROSITE" id="PS51721"/>
    </source>
</evidence>
<dbReference type="PANTHER" id="PTHR32120:SF11">
    <property type="entry name" value="SMALL RIBOSOMAL SUBUNIT BIOGENESIS GTPASE RSGA 1, MITOCHONDRIAL-RELATED"/>
    <property type="match status" value="1"/>
</dbReference>
<dbReference type="HAMAP" id="MF_01820">
    <property type="entry name" value="GTPase_RsgA"/>
    <property type="match status" value="1"/>
</dbReference>
<dbReference type="Proteomes" id="UP001597106">
    <property type="component" value="Unassembled WGS sequence"/>
</dbReference>
<keyword evidence="3" id="KW-0479">Metal-binding</keyword>
<dbReference type="Gene3D" id="2.40.50.140">
    <property type="entry name" value="Nucleic acid-binding proteins"/>
    <property type="match status" value="1"/>
</dbReference>
<dbReference type="Pfam" id="PF03193">
    <property type="entry name" value="RsgA_GTPase"/>
    <property type="match status" value="1"/>
</dbReference>
<reference evidence="7" key="1">
    <citation type="journal article" date="2019" name="Int. J. Syst. Evol. Microbiol.">
        <title>The Global Catalogue of Microorganisms (GCM) 10K type strain sequencing project: providing services to taxonomists for standard genome sequencing and annotation.</title>
        <authorList>
            <consortium name="The Broad Institute Genomics Platform"/>
            <consortium name="The Broad Institute Genome Sequencing Center for Infectious Disease"/>
            <person name="Wu L."/>
            <person name="Ma J."/>
        </authorList>
    </citation>
    <scope>NUCLEOTIDE SEQUENCE [LARGE SCALE GENOMIC DNA]</scope>
    <source>
        <strain evidence="7">CCUG 59685</strain>
    </source>
</reference>
<dbReference type="EC" id="3.6.1.-" evidence="3"/>
<dbReference type="PROSITE" id="PS51721">
    <property type="entry name" value="G_CP"/>
    <property type="match status" value="1"/>
</dbReference>
<dbReference type="InterPro" id="IPR004881">
    <property type="entry name" value="Ribosome_biogen_GTPase_RsgA"/>
</dbReference>
<keyword evidence="3" id="KW-0963">Cytoplasm</keyword>
<comment type="cofactor">
    <cofactor evidence="3">
        <name>Zn(2+)</name>
        <dbReference type="ChEBI" id="CHEBI:29105"/>
    </cofactor>
    <text evidence="3">Binds 1 zinc ion per subunit.</text>
</comment>
<accession>A0ABW3GLI3</accession>
<keyword evidence="3" id="KW-0862">Zinc</keyword>
<feature type="binding site" evidence="3">
    <location>
        <position position="253"/>
    </location>
    <ligand>
        <name>Zn(2+)</name>
        <dbReference type="ChEBI" id="CHEBI:29105"/>
    </ligand>
</feature>
<keyword evidence="1 3" id="KW-0547">Nucleotide-binding</keyword>
<feature type="binding site" evidence="3">
    <location>
        <position position="246"/>
    </location>
    <ligand>
        <name>Zn(2+)</name>
        <dbReference type="ChEBI" id="CHEBI:29105"/>
    </ligand>
</feature>
<comment type="subunit">
    <text evidence="3">Monomer. Associates with 30S ribosomal subunit, binds 16S rRNA.</text>
</comment>
<keyword evidence="3" id="KW-0694">RNA-binding</keyword>
<evidence type="ECO:0000313" key="7">
    <source>
        <dbReference type="Proteomes" id="UP001597106"/>
    </source>
</evidence>
<feature type="binding site" evidence="3">
    <location>
        <begin position="164"/>
        <end position="172"/>
    </location>
    <ligand>
        <name>GTP</name>
        <dbReference type="ChEBI" id="CHEBI:37565"/>
    </ligand>
</feature>
<dbReference type="InterPro" id="IPR012340">
    <property type="entry name" value="NA-bd_OB-fold"/>
</dbReference>
<keyword evidence="3" id="KW-0378">Hydrolase</keyword>
<dbReference type="InterPro" id="IPR010914">
    <property type="entry name" value="RsgA_GTPase_dom"/>
</dbReference>
<dbReference type="SUPFAM" id="SSF52540">
    <property type="entry name" value="P-loop containing nucleoside triphosphate hydrolases"/>
    <property type="match status" value="1"/>
</dbReference>
<keyword evidence="3" id="KW-0699">rRNA-binding</keyword>
<name>A0ABW3GLI3_9PROT</name>
<dbReference type="RefSeq" id="WP_379075926.1">
    <property type="nucleotide sequence ID" value="NZ_JBHTJW010000002.1"/>
</dbReference>
<keyword evidence="2 3" id="KW-0342">GTP-binding</keyword>
<evidence type="ECO:0000256" key="3">
    <source>
        <dbReference type="HAMAP-Rule" id="MF_01820"/>
    </source>
</evidence>
<feature type="domain" description="CP-type G" evidence="5">
    <location>
        <begin position="68"/>
        <end position="222"/>
    </location>
</feature>
<feature type="binding site" evidence="3">
    <location>
        <begin position="116"/>
        <end position="119"/>
    </location>
    <ligand>
        <name>GTP</name>
        <dbReference type="ChEBI" id="CHEBI:37565"/>
    </ligand>
</feature>
<dbReference type="CDD" id="cd01854">
    <property type="entry name" value="YjeQ_EngC"/>
    <property type="match status" value="1"/>
</dbReference>
<evidence type="ECO:0000313" key="6">
    <source>
        <dbReference type="EMBL" id="MFD0929990.1"/>
    </source>
</evidence>
<comment type="caution">
    <text evidence="6">The sequence shown here is derived from an EMBL/GenBank/DDBJ whole genome shotgun (WGS) entry which is preliminary data.</text>
</comment>
<feature type="binding site" evidence="3">
    <location>
        <position position="251"/>
    </location>
    <ligand>
        <name>Zn(2+)</name>
        <dbReference type="ChEBI" id="CHEBI:29105"/>
    </ligand>
</feature>
<dbReference type="PROSITE" id="PS50936">
    <property type="entry name" value="ENGC_GTPASE"/>
    <property type="match status" value="1"/>
</dbReference>
<organism evidence="6 7">
    <name type="scientific">Methylophilus glucosoxydans</name>
    <dbReference type="NCBI Taxonomy" id="752553"/>
    <lineage>
        <taxon>Bacteria</taxon>
        <taxon>Pseudomonadati</taxon>
        <taxon>Pseudomonadota</taxon>
        <taxon>Betaproteobacteria</taxon>
        <taxon>Nitrosomonadales</taxon>
        <taxon>Methylophilaceae</taxon>
        <taxon>Methylophilus</taxon>
    </lineage>
</organism>
<dbReference type="SUPFAM" id="SSF50249">
    <property type="entry name" value="Nucleic acid-binding proteins"/>
    <property type="match status" value="1"/>
</dbReference>
<protein>
    <recommendedName>
        <fullName evidence="3">Small ribosomal subunit biogenesis GTPase RsgA</fullName>
        <ecNumber evidence="3">3.6.1.-</ecNumber>
    </recommendedName>
</protein>